<evidence type="ECO:0000259" key="8">
    <source>
        <dbReference type="PROSITE" id="PS50928"/>
    </source>
</evidence>
<reference evidence="10" key="1">
    <citation type="submission" date="2017-04" db="EMBL/GenBank/DDBJ databases">
        <authorList>
            <person name="Varghese N."/>
            <person name="Submissions S."/>
        </authorList>
    </citation>
    <scope>NUCLEOTIDE SEQUENCE [LARGE SCALE GENOMIC DNA]</scope>
    <source>
        <strain evidence="10">DSM 9293</strain>
    </source>
</reference>
<keyword evidence="5 7" id="KW-1133">Transmembrane helix</keyword>
<evidence type="ECO:0000256" key="7">
    <source>
        <dbReference type="RuleBase" id="RU363032"/>
    </source>
</evidence>
<feature type="domain" description="ABC transmembrane type-1" evidence="8">
    <location>
        <begin position="69"/>
        <end position="260"/>
    </location>
</feature>
<evidence type="ECO:0000313" key="10">
    <source>
        <dbReference type="Proteomes" id="UP000192660"/>
    </source>
</evidence>
<keyword evidence="10" id="KW-1185">Reference proteome</keyword>
<feature type="transmembrane region" description="Helical" evidence="7">
    <location>
        <begin position="12"/>
        <end position="33"/>
    </location>
</feature>
<dbReference type="PROSITE" id="PS50928">
    <property type="entry name" value="ABC_TM1"/>
    <property type="match status" value="1"/>
</dbReference>
<dbReference type="EMBL" id="FWWY01000001">
    <property type="protein sequence ID" value="SMC02097.1"/>
    <property type="molecule type" value="Genomic_DNA"/>
</dbReference>
<dbReference type="AlphaFoldDB" id="A0A1W1W730"/>
<dbReference type="Gene3D" id="1.10.3720.10">
    <property type="entry name" value="MetI-like"/>
    <property type="match status" value="1"/>
</dbReference>
<dbReference type="OrthoDB" id="9787837at2"/>
<feature type="transmembrane region" description="Helical" evidence="7">
    <location>
        <begin position="192"/>
        <end position="219"/>
    </location>
</feature>
<organism evidence="9 10">
    <name type="scientific">Sulfobacillus thermosulfidooxidans (strain DSM 9293 / VKM B-1269 / AT-1)</name>
    <dbReference type="NCBI Taxonomy" id="929705"/>
    <lineage>
        <taxon>Bacteria</taxon>
        <taxon>Bacillati</taxon>
        <taxon>Bacillota</taxon>
        <taxon>Clostridia</taxon>
        <taxon>Eubacteriales</taxon>
        <taxon>Clostridiales Family XVII. Incertae Sedis</taxon>
        <taxon>Sulfobacillus</taxon>
    </lineage>
</organism>
<comment type="subcellular location">
    <subcellularLocation>
        <location evidence="1 7">Cell membrane</location>
        <topology evidence="1 7">Multi-pass membrane protein</topology>
    </subcellularLocation>
</comment>
<keyword evidence="3" id="KW-1003">Cell membrane</keyword>
<dbReference type="GO" id="GO:0005886">
    <property type="term" value="C:plasma membrane"/>
    <property type="evidence" value="ECO:0007669"/>
    <property type="project" value="UniProtKB-SubCell"/>
</dbReference>
<evidence type="ECO:0000256" key="5">
    <source>
        <dbReference type="ARBA" id="ARBA00022989"/>
    </source>
</evidence>
<keyword evidence="6 7" id="KW-0472">Membrane</keyword>
<comment type="similarity">
    <text evidence="7">Belongs to the binding-protein-dependent transport system permease family.</text>
</comment>
<feature type="transmembrane region" description="Helical" evidence="7">
    <location>
        <begin position="239"/>
        <end position="260"/>
    </location>
</feature>
<feature type="transmembrane region" description="Helical" evidence="7">
    <location>
        <begin position="72"/>
        <end position="99"/>
    </location>
</feature>
<dbReference type="Pfam" id="PF00528">
    <property type="entry name" value="BPD_transp_1"/>
    <property type="match status" value="1"/>
</dbReference>
<evidence type="ECO:0000256" key="1">
    <source>
        <dbReference type="ARBA" id="ARBA00004651"/>
    </source>
</evidence>
<dbReference type="Proteomes" id="UP000192660">
    <property type="component" value="Unassembled WGS sequence"/>
</dbReference>
<dbReference type="PANTHER" id="PTHR43744:SF12">
    <property type="entry name" value="ABC TRANSPORTER PERMEASE PROTEIN MG189-RELATED"/>
    <property type="match status" value="1"/>
</dbReference>
<protein>
    <submittedName>
        <fullName evidence="9">Carbohydrate ABC transporter membrane protein 2, CUT1 family</fullName>
    </submittedName>
</protein>
<dbReference type="RefSeq" id="WP_084660824.1">
    <property type="nucleotide sequence ID" value="NZ_FWWY01000001.1"/>
</dbReference>
<dbReference type="PANTHER" id="PTHR43744">
    <property type="entry name" value="ABC TRANSPORTER PERMEASE PROTEIN MG189-RELATED-RELATED"/>
    <property type="match status" value="1"/>
</dbReference>
<dbReference type="InterPro" id="IPR000515">
    <property type="entry name" value="MetI-like"/>
</dbReference>
<proteinExistence type="inferred from homology"/>
<dbReference type="SUPFAM" id="SSF161098">
    <property type="entry name" value="MetI-like"/>
    <property type="match status" value="1"/>
</dbReference>
<keyword evidence="4 7" id="KW-0812">Transmembrane</keyword>
<evidence type="ECO:0000256" key="6">
    <source>
        <dbReference type="ARBA" id="ARBA00023136"/>
    </source>
</evidence>
<evidence type="ECO:0000256" key="3">
    <source>
        <dbReference type="ARBA" id="ARBA00022475"/>
    </source>
</evidence>
<feature type="transmembrane region" description="Helical" evidence="7">
    <location>
        <begin position="139"/>
        <end position="158"/>
    </location>
</feature>
<name>A0A1W1W730_SULTA</name>
<feature type="transmembrane region" description="Helical" evidence="7">
    <location>
        <begin position="105"/>
        <end position="127"/>
    </location>
</feature>
<evidence type="ECO:0000256" key="4">
    <source>
        <dbReference type="ARBA" id="ARBA00022692"/>
    </source>
</evidence>
<evidence type="ECO:0000313" key="9">
    <source>
        <dbReference type="EMBL" id="SMC02097.1"/>
    </source>
</evidence>
<dbReference type="GO" id="GO:0055085">
    <property type="term" value="P:transmembrane transport"/>
    <property type="evidence" value="ECO:0007669"/>
    <property type="project" value="InterPro"/>
</dbReference>
<evidence type="ECO:0000256" key="2">
    <source>
        <dbReference type="ARBA" id="ARBA00022448"/>
    </source>
</evidence>
<gene>
    <name evidence="9" type="ORF">SAMN00768000_0309</name>
</gene>
<keyword evidence="2 7" id="KW-0813">Transport</keyword>
<sequence>MNNTHHRWLWHLPLILLSAIMVLPLWWMIVAAFDPMHALMGGHLVLWPVTWHLQNFVAAWRSQPFGRYYVNSIATTMGIVTLQILTSSLAAYALAFLTFRGKRMIWGLVLLAMMIPVQAIFIPDYLILSQWNWINTYQALILPFAASAFGIFWLHQAFRTVPRALVEAMIMDGASPLTILWQLILPNTRPAVITLAVLNTVFHYGYLFWPLLVTNTAAYRVLPLGLSYFVAQQSGFMQWNLMMAAVLMTVFPMIVLFAVAQRYLRAGVMHYGIRG</sequence>
<accession>A0A1W1W730</accession>
<dbReference type="CDD" id="cd06261">
    <property type="entry name" value="TM_PBP2"/>
    <property type="match status" value="1"/>
</dbReference>
<dbReference type="InterPro" id="IPR035906">
    <property type="entry name" value="MetI-like_sf"/>
</dbReference>